<dbReference type="Pfam" id="PF00295">
    <property type="entry name" value="Glyco_hydro_28"/>
    <property type="match status" value="1"/>
</dbReference>
<protein>
    <recommendedName>
        <fullName evidence="14">galacturonan 1,4-alpha-galacturonidase</fullName>
        <ecNumber evidence="14">3.2.1.67</ecNumber>
    </recommendedName>
</protein>
<keyword evidence="11" id="KW-0961">Cell wall biogenesis/degradation</keyword>
<evidence type="ECO:0000256" key="16">
    <source>
        <dbReference type="RuleBase" id="RU361169"/>
    </source>
</evidence>
<keyword evidence="7" id="KW-1015">Disulfide bond</keyword>
<dbReference type="InterPro" id="IPR006626">
    <property type="entry name" value="PbH1"/>
</dbReference>
<gene>
    <name evidence="19" type="ORF">C8A00DRAFT_31685</name>
</gene>
<accession>A0AAN6VPJ4</accession>
<evidence type="ECO:0000256" key="18">
    <source>
        <dbReference type="SAM" id="SignalP"/>
    </source>
</evidence>
<dbReference type="EC" id="3.2.1.67" evidence="14"/>
<comment type="function">
    <text evidence="13">Specific in hydrolyzing the terminal glycosidic bond of polygalacturonic acid and oligogalacturonates.</text>
</comment>
<dbReference type="GO" id="GO:0004650">
    <property type="term" value="F:polygalacturonase activity"/>
    <property type="evidence" value="ECO:0007669"/>
    <property type="project" value="InterPro"/>
</dbReference>
<dbReference type="Gene3D" id="2.160.20.10">
    <property type="entry name" value="Single-stranded right-handed beta-helix, Pectin lyase-like"/>
    <property type="match status" value="1"/>
</dbReference>
<dbReference type="Proteomes" id="UP001302745">
    <property type="component" value="Unassembled WGS sequence"/>
</dbReference>
<dbReference type="EMBL" id="MU856887">
    <property type="protein sequence ID" value="KAK4155447.1"/>
    <property type="molecule type" value="Genomic_DNA"/>
</dbReference>
<dbReference type="PANTHER" id="PTHR31736:SF12">
    <property type="entry name" value="EXO-POLYGALACTURONASE, PUTATIVE-RELATED"/>
    <property type="match status" value="1"/>
</dbReference>
<evidence type="ECO:0000256" key="14">
    <source>
        <dbReference type="ARBA" id="ARBA00038933"/>
    </source>
</evidence>
<keyword evidence="5" id="KW-0677">Repeat</keyword>
<evidence type="ECO:0000313" key="19">
    <source>
        <dbReference type="EMBL" id="KAK4155447.1"/>
    </source>
</evidence>
<feature type="region of interest" description="Disordered" evidence="17">
    <location>
        <begin position="49"/>
        <end position="119"/>
    </location>
</feature>
<evidence type="ECO:0000256" key="3">
    <source>
        <dbReference type="ARBA" id="ARBA00022525"/>
    </source>
</evidence>
<dbReference type="InterPro" id="IPR012334">
    <property type="entry name" value="Pectin_lyas_fold"/>
</dbReference>
<keyword evidence="6 16" id="KW-0378">Hydrolase</keyword>
<evidence type="ECO:0000256" key="4">
    <source>
        <dbReference type="ARBA" id="ARBA00022729"/>
    </source>
</evidence>
<evidence type="ECO:0000256" key="10">
    <source>
        <dbReference type="ARBA" id="ARBA00023295"/>
    </source>
</evidence>
<keyword evidence="9" id="KW-0119">Carbohydrate metabolism</keyword>
<evidence type="ECO:0000256" key="17">
    <source>
        <dbReference type="SAM" id="MobiDB-lite"/>
    </source>
</evidence>
<evidence type="ECO:0000313" key="20">
    <source>
        <dbReference type="Proteomes" id="UP001302745"/>
    </source>
</evidence>
<evidence type="ECO:0000256" key="2">
    <source>
        <dbReference type="ARBA" id="ARBA00008834"/>
    </source>
</evidence>
<comment type="similarity">
    <text evidence="2 16">Belongs to the glycosyl hydrolase 28 family.</text>
</comment>
<sequence length="498" mass="54169">MWSPALLLVLSAIILPASTAIVKEGSTCIVTPISDTPAAVALRSIGAVPPTERDLNPEDNPYSVSKPGMPGSLGHYPRPEPGSSSFQNQPISRPRSQPLTLKDNPLEPRQNRPDDTPQILSAFSQCGKDGTIIFREGTYHIRQVMDTTDLRNVSIEIHGTFVWSDDNLSYWRQNSFGVTYAGRQTAWRIGGRDIAMRGFGKALFDGNGQTWIDLARGQGNLNGRPISLTVWHGTNVLIDGITWRMAQFWHTFIAYSQNVTMTNLDMVTFSTNGQSSVNTDGTNTWNSRDITISNWTVKCGDDCIGVKGNSTNVHVSNVVCHESGAMTIGSIGSNSGQPDYVENVVFENITAVHSSNAAWIKTYPGTGHVRNITFRNIQFEDVNQPIYVTSCICQPNNTNNNTPLGTDSYQNCDSSRLPISDVRWENITGTSRYNVAVGIHCSASAPCDGFHFSNIDIKPKNGGTAKVLCSNIKNQASSGLQCTGPCPGSHPQQLSGNV</sequence>
<dbReference type="InterPro" id="IPR000743">
    <property type="entry name" value="Glyco_hydro_28"/>
</dbReference>
<evidence type="ECO:0000256" key="12">
    <source>
        <dbReference type="ARBA" id="ARBA00023326"/>
    </source>
</evidence>
<dbReference type="SUPFAM" id="SSF51126">
    <property type="entry name" value="Pectin lyase-like"/>
    <property type="match status" value="1"/>
</dbReference>
<evidence type="ECO:0000256" key="6">
    <source>
        <dbReference type="ARBA" id="ARBA00022801"/>
    </source>
</evidence>
<keyword evidence="20" id="KW-1185">Reference proteome</keyword>
<dbReference type="GO" id="GO:0071555">
    <property type="term" value="P:cell wall organization"/>
    <property type="evidence" value="ECO:0007669"/>
    <property type="project" value="UniProtKB-KW"/>
</dbReference>
<feature type="compositionally biased region" description="Polar residues" evidence="17">
    <location>
        <begin position="82"/>
        <end position="99"/>
    </location>
</feature>
<evidence type="ECO:0000256" key="8">
    <source>
        <dbReference type="ARBA" id="ARBA00023180"/>
    </source>
</evidence>
<feature type="compositionally biased region" description="Basic and acidic residues" evidence="17">
    <location>
        <begin position="104"/>
        <end position="115"/>
    </location>
</feature>
<keyword evidence="10 16" id="KW-0326">Glycosidase</keyword>
<name>A0AAN6VPJ4_9PEZI</name>
<feature type="chain" id="PRO_5042830736" description="galacturonan 1,4-alpha-galacturonidase" evidence="18">
    <location>
        <begin position="21"/>
        <end position="498"/>
    </location>
</feature>
<keyword evidence="12" id="KW-0624">Polysaccharide degradation</keyword>
<dbReference type="AlphaFoldDB" id="A0AAN6VPJ4"/>
<evidence type="ECO:0000256" key="13">
    <source>
        <dbReference type="ARBA" id="ARBA00037312"/>
    </source>
</evidence>
<evidence type="ECO:0000256" key="5">
    <source>
        <dbReference type="ARBA" id="ARBA00022737"/>
    </source>
</evidence>
<dbReference type="SMART" id="SM00710">
    <property type="entry name" value="PbH1"/>
    <property type="match status" value="4"/>
</dbReference>
<dbReference type="InterPro" id="IPR011050">
    <property type="entry name" value="Pectin_lyase_fold/virulence"/>
</dbReference>
<reference evidence="19" key="1">
    <citation type="journal article" date="2023" name="Mol. Phylogenet. Evol.">
        <title>Genome-scale phylogeny and comparative genomics of the fungal order Sordariales.</title>
        <authorList>
            <person name="Hensen N."/>
            <person name="Bonometti L."/>
            <person name="Westerberg I."/>
            <person name="Brannstrom I.O."/>
            <person name="Guillou S."/>
            <person name="Cros-Aarteil S."/>
            <person name="Calhoun S."/>
            <person name="Haridas S."/>
            <person name="Kuo A."/>
            <person name="Mondo S."/>
            <person name="Pangilinan J."/>
            <person name="Riley R."/>
            <person name="LaButti K."/>
            <person name="Andreopoulos B."/>
            <person name="Lipzen A."/>
            <person name="Chen C."/>
            <person name="Yan M."/>
            <person name="Daum C."/>
            <person name="Ng V."/>
            <person name="Clum A."/>
            <person name="Steindorff A."/>
            <person name="Ohm R.A."/>
            <person name="Martin F."/>
            <person name="Silar P."/>
            <person name="Natvig D.O."/>
            <person name="Lalanne C."/>
            <person name="Gautier V."/>
            <person name="Ament-Velasquez S.L."/>
            <person name="Kruys A."/>
            <person name="Hutchinson M.I."/>
            <person name="Powell A.J."/>
            <person name="Barry K."/>
            <person name="Miller A.N."/>
            <person name="Grigoriev I.V."/>
            <person name="Debuchy R."/>
            <person name="Gladieux P."/>
            <person name="Hiltunen Thoren M."/>
            <person name="Johannesson H."/>
        </authorList>
    </citation>
    <scope>NUCLEOTIDE SEQUENCE</scope>
    <source>
        <strain evidence="19">CBS 538.74</strain>
    </source>
</reference>
<dbReference type="GO" id="GO:0005576">
    <property type="term" value="C:extracellular region"/>
    <property type="evidence" value="ECO:0007669"/>
    <property type="project" value="UniProtKB-SubCell"/>
</dbReference>
<keyword evidence="3" id="KW-0964">Secreted</keyword>
<evidence type="ECO:0000256" key="7">
    <source>
        <dbReference type="ARBA" id="ARBA00023157"/>
    </source>
</evidence>
<feature type="signal peptide" evidence="18">
    <location>
        <begin position="1"/>
        <end position="20"/>
    </location>
</feature>
<dbReference type="PANTHER" id="PTHR31736">
    <property type="match status" value="1"/>
</dbReference>
<keyword evidence="8" id="KW-0325">Glycoprotein</keyword>
<organism evidence="19 20">
    <name type="scientific">Chaetomidium leptoderma</name>
    <dbReference type="NCBI Taxonomy" id="669021"/>
    <lineage>
        <taxon>Eukaryota</taxon>
        <taxon>Fungi</taxon>
        <taxon>Dikarya</taxon>
        <taxon>Ascomycota</taxon>
        <taxon>Pezizomycotina</taxon>
        <taxon>Sordariomycetes</taxon>
        <taxon>Sordariomycetidae</taxon>
        <taxon>Sordariales</taxon>
        <taxon>Chaetomiaceae</taxon>
        <taxon>Chaetomidium</taxon>
    </lineage>
</organism>
<comment type="subcellular location">
    <subcellularLocation>
        <location evidence="1">Secreted</location>
    </subcellularLocation>
</comment>
<evidence type="ECO:0000256" key="15">
    <source>
        <dbReference type="ARBA" id="ARBA00048766"/>
    </source>
</evidence>
<reference evidence="19" key="2">
    <citation type="submission" date="2023-05" db="EMBL/GenBank/DDBJ databases">
        <authorList>
            <consortium name="Lawrence Berkeley National Laboratory"/>
            <person name="Steindorff A."/>
            <person name="Hensen N."/>
            <person name="Bonometti L."/>
            <person name="Westerberg I."/>
            <person name="Brannstrom I.O."/>
            <person name="Guillou S."/>
            <person name="Cros-Aarteil S."/>
            <person name="Calhoun S."/>
            <person name="Haridas S."/>
            <person name="Kuo A."/>
            <person name="Mondo S."/>
            <person name="Pangilinan J."/>
            <person name="Riley R."/>
            <person name="Labutti K."/>
            <person name="Andreopoulos B."/>
            <person name="Lipzen A."/>
            <person name="Chen C."/>
            <person name="Yanf M."/>
            <person name="Daum C."/>
            <person name="Ng V."/>
            <person name="Clum A."/>
            <person name="Ohm R."/>
            <person name="Martin F."/>
            <person name="Silar P."/>
            <person name="Natvig D."/>
            <person name="Lalanne C."/>
            <person name="Gautier V."/>
            <person name="Ament-Velasquez S.L."/>
            <person name="Kruys A."/>
            <person name="Hutchinson M.I."/>
            <person name="Powell A.J."/>
            <person name="Barry K."/>
            <person name="Miller A.N."/>
            <person name="Grigoriev I.V."/>
            <person name="Debuchy R."/>
            <person name="Gladieux P."/>
            <person name="Thoren M.H."/>
            <person name="Johannesson H."/>
        </authorList>
    </citation>
    <scope>NUCLEOTIDE SEQUENCE</scope>
    <source>
        <strain evidence="19">CBS 538.74</strain>
    </source>
</reference>
<proteinExistence type="inferred from homology"/>
<dbReference type="GO" id="GO:0045490">
    <property type="term" value="P:pectin catabolic process"/>
    <property type="evidence" value="ECO:0007669"/>
    <property type="project" value="UniProtKB-ARBA"/>
</dbReference>
<evidence type="ECO:0000256" key="1">
    <source>
        <dbReference type="ARBA" id="ARBA00004613"/>
    </source>
</evidence>
<evidence type="ECO:0000256" key="11">
    <source>
        <dbReference type="ARBA" id="ARBA00023316"/>
    </source>
</evidence>
<keyword evidence="4 18" id="KW-0732">Signal</keyword>
<comment type="catalytic activity">
    <reaction evidence="15">
        <text>[(1-&gt;4)-alpha-D-galacturonosyl](n) + H2O = alpha-D-galacturonate + [(1-&gt;4)-alpha-D-galacturonosyl](n-1)</text>
        <dbReference type="Rhea" id="RHEA:14117"/>
        <dbReference type="Rhea" id="RHEA-COMP:14570"/>
        <dbReference type="Rhea" id="RHEA-COMP:14572"/>
        <dbReference type="ChEBI" id="CHEBI:15377"/>
        <dbReference type="ChEBI" id="CHEBI:58658"/>
        <dbReference type="ChEBI" id="CHEBI:140523"/>
        <dbReference type="EC" id="3.2.1.67"/>
    </reaction>
</comment>
<comment type="caution">
    <text evidence="19">The sequence shown here is derived from an EMBL/GenBank/DDBJ whole genome shotgun (WGS) entry which is preliminary data.</text>
</comment>
<dbReference type="GO" id="GO:0047911">
    <property type="term" value="F:galacturan 1,4-alpha-galacturonidase activity"/>
    <property type="evidence" value="ECO:0007669"/>
    <property type="project" value="UniProtKB-EC"/>
</dbReference>
<evidence type="ECO:0000256" key="9">
    <source>
        <dbReference type="ARBA" id="ARBA00023277"/>
    </source>
</evidence>